<accession>A0A0N1HYP6</accession>
<evidence type="ECO:0000313" key="2">
    <source>
        <dbReference type="Proteomes" id="UP000038009"/>
    </source>
</evidence>
<proteinExistence type="predicted"/>
<keyword evidence="2" id="KW-1185">Reference proteome</keyword>
<reference evidence="1 2" key="1">
    <citation type="journal article" date="2015" name="PLoS Pathog.">
        <title>Leptomonas seymouri: Adaptations to the Dixenous Life Cycle Analyzed by Genome Sequencing, Transcriptome Profiling and Co-infection with Leishmania donovani.</title>
        <authorList>
            <person name="Kraeva N."/>
            <person name="Butenko A."/>
            <person name="Hlavacova J."/>
            <person name="Kostygov A."/>
            <person name="Myskova J."/>
            <person name="Grybchuk D."/>
            <person name="Lestinova T."/>
            <person name="Votypka J."/>
            <person name="Volf P."/>
            <person name="Opperdoes F."/>
            <person name="Flegontov P."/>
            <person name="Lukes J."/>
            <person name="Yurchenko V."/>
        </authorList>
    </citation>
    <scope>NUCLEOTIDE SEQUENCE [LARGE SCALE GENOMIC DNA]</scope>
    <source>
        <strain evidence="1 2">ATCC 30220</strain>
    </source>
</reference>
<dbReference type="VEuPathDB" id="TriTrypDB:Lsey_0114_0030"/>
<sequence>MKALHVHAVHLRREKGVTPQRHTGEERAEQLADALLHRSLETEGFLCSCNLLCAAASELCKGAVLQRL</sequence>
<evidence type="ECO:0000313" key="1">
    <source>
        <dbReference type="EMBL" id="KPI86818.1"/>
    </source>
</evidence>
<name>A0A0N1HYP6_LEPSE</name>
<organism evidence="1 2">
    <name type="scientific">Leptomonas seymouri</name>
    <dbReference type="NCBI Taxonomy" id="5684"/>
    <lineage>
        <taxon>Eukaryota</taxon>
        <taxon>Discoba</taxon>
        <taxon>Euglenozoa</taxon>
        <taxon>Kinetoplastea</taxon>
        <taxon>Metakinetoplastina</taxon>
        <taxon>Trypanosomatida</taxon>
        <taxon>Trypanosomatidae</taxon>
        <taxon>Leishmaniinae</taxon>
        <taxon>Leptomonas</taxon>
    </lineage>
</organism>
<dbReference type="EMBL" id="LJSK01000114">
    <property type="protein sequence ID" value="KPI86818.1"/>
    <property type="molecule type" value="Genomic_DNA"/>
</dbReference>
<protein>
    <submittedName>
        <fullName evidence="1">Uncharacterized protein</fullName>
    </submittedName>
</protein>
<dbReference type="Proteomes" id="UP000038009">
    <property type="component" value="Unassembled WGS sequence"/>
</dbReference>
<comment type="caution">
    <text evidence="1">The sequence shown here is derived from an EMBL/GenBank/DDBJ whole genome shotgun (WGS) entry which is preliminary data.</text>
</comment>
<gene>
    <name evidence="1" type="ORF">ABL78_4095</name>
</gene>
<dbReference type="AlphaFoldDB" id="A0A0N1HYP6"/>